<feature type="non-terminal residue" evidence="2">
    <location>
        <position position="1139"/>
    </location>
</feature>
<evidence type="ECO:0000259" key="1">
    <source>
        <dbReference type="Pfam" id="PF07159"/>
    </source>
</evidence>
<dbReference type="Proteomes" id="UP000070544">
    <property type="component" value="Unassembled WGS sequence"/>
</dbReference>
<dbReference type="AlphaFoldDB" id="A0A139AZ64"/>
<dbReference type="GO" id="GO:0030833">
    <property type="term" value="P:regulation of actin filament polymerization"/>
    <property type="evidence" value="ECO:0007669"/>
    <property type="project" value="InterPro"/>
</dbReference>
<dbReference type="GO" id="GO:0005737">
    <property type="term" value="C:cytoplasm"/>
    <property type="evidence" value="ECO:0007669"/>
    <property type="project" value="UniProtKB-ARBA"/>
</dbReference>
<organism evidence="2 3">
    <name type="scientific">Gonapodya prolifera (strain JEL478)</name>
    <name type="common">Monoblepharis prolifera</name>
    <dbReference type="NCBI Taxonomy" id="1344416"/>
    <lineage>
        <taxon>Eukaryota</taxon>
        <taxon>Fungi</taxon>
        <taxon>Fungi incertae sedis</taxon>
        <taxon>Chytridiomycota</taxon>
        <taxon>Chytridiomycota incertae sedis</taxon>
        <taxon>Monoblepharidomycetes</taxon>
        <taxon>Monoblepharidales</taxon>
        <taxon>Gonapodyaceae</taxon>
        <taxon>Gonapodya</taxon>
    </lineage>
</organism>
<dbReference type="OrthoDB" id="10265867at2759"/>
<dbReference type="OMA" id="DQPNRVE"/>
<dbReference type="Pfam" id="PF05994">
    <property type="entry name" value="FragX_IP"/>
    <property type="match status" value="2"/>
</dbReference>
<dbReference type="PANTHER" id="PTHR12195">
    <property type="entry name" value="CYTOPLASMIC FMR1-INTERACTING PROTEIN-RELATED"/>
    <property type="match status" value="1"/>
</dbReference>
<proteinExistence type="predicted"/>
<protein>
    <submittedName>
        <fullName evidence="2">Cytoplasmic FMR1-interacting</fullName>
    </submittedName>
</protein>
<evidence type="ECO:0000313" key="3">
    <source>
        <dbReference type="Proteomes" id="UP000070544"/>
    </source>
</evidence>
<dbReference type="PRINTS" id="PR01698">
    <property type="entry name" value="CYTOFMRPINTP"/>
</dbReference>
<dbReference type="InterPro" id="IPR009828">
    <property type="entry name" value="CYRIA/CYRIB_Rac1-bd"/>
</dbReference>
<feature type="domain" description="CYRIA/CYRIB Rac1 binding" evidence="1">
    <location>
        <begin position="67"/>
        <end position="239"/>
    </location>
</feature>
<evidence type="ECO:0000313" key="2">
    <source>
        <dbReference type="EMBL" id="KXS21990.1"/>
    </source>
</evidence>
<name>A0A139AZ64_GONPJ</name>
<gene>
    <name evidence="2" type="ORF">M427DRAFT_142275</name>
</gene>
<keyword evidence="3" id="KW-1185">Reference proteome</keyword>
<reference evidence="2 3" key="1">
    <citation type="journal article" date="2015" name="Genome Biol. Evol.">
        <title>Phylogenomic analyses indicate that early fungi evolved digesting cell walls of algal ancestors of land plants.</title>
        <authorList>
            <person name="Chang Y."/>
            <person name="Wang S."/>
            <person name="Sekimoto S."/>
            <person name="Aerts A.L."/>
            <person name="Choi C."/>
            <person name="Clum A."/>
            <person name="LaButti K.M."/>
            <person name="Lindquist E.A."/>
            <person name="Yee Ngan C."/>
            <person name="Ohm R.A."/>
            <person name="Salamov A.A."/>
            <person name="Grigoriev I.V."/>
            <person name="Spatafora J.W."/>
            <person name="Berbee M.L."/>
        </authorList>
    </citation>
    <scope>NUCLEOTIDE SEQUENCE [LARGE SCALE GENOMIC DNA]</scope>
    <source>
        <strain evidence="2 3">JEL478</strain>
    </source>
</reference>
<sequence length="1139" mass="129257">MTLVAAQPYLAALRGFSFEHLDVRESLCSNPPVVVAPPFGDTGCADFRAYDWDPDPFFRVQALSLAKIAEVVDKGERLLARLYATRGCYRSLPQVQSNDDPKRAELYSRTFQILKPEIEKAKDLMHFLTSSIATFKETIATLSGHYKDHWGSSELFAQLAKLFNLFVTLDYVKNMKGSLNNDLSFYKRALANMGSRTSASDEETAELHQLYLFLGNHDQFITLLRKEASQMAGHEDIILDMCTWCAESLETNVIIVPEERWGLLKALALGLLLLDTLGDEKDSYLVKRKVKLDKFGKILRATLVVPLFGDVPIRLGTVYMRGTYLAKRGWDLESEDPNRNQLLPQLIPAKRPLFSHFIADWVAARNTIGAEWSNPINLSERNASDLYHLLHRGLLLLSSLTSQVLECCAWKFVHPAKRGGEIPESALDYDLCHVTVNPIKALAYNFSPREKDSLLEYLDMIERLTTLMTSSVDVLSKAVQIHIGHEVQVFCKTVLQDIAALAAKKKKGSTVQVSSHHTFNRFSLMRQVWRQGDIVHCLQHRPPSLYGLFGNSLQLQAIQALLDHCTNERAASMRGGFLKEKDFKEEDAKAIQGFLRSAFGWLQLVDIRKVIMRSSDVSGLWYKEFWLELSREIQFPIESSLPWVLLTHTMDSNNPEHISRVAAPLKIYNDAGSRTLYDMGSRNLYDELVAEVNLLVDQFIFKLSEKLYSHCKVHASIAALSTDHHTLSEVVFEDVFPLSKYDELLSRLRALQLLGRSSNISAAIGQCCNNFLKKNVDLLIQRFEASDLSYLHDFKTLIAITYRTHTLLSRLLELDPWEDILPSGRILAHTVFELLNDLSTCWGWNGSLHCFSRTPLIDVPEVLARSQFPKCGQHHLYGNKTLQSLHESSNQCQKDTFGFQHFESLICVLGEWGTAVVIGEAERKLTELVKGSIAQYIKVIRKGVPEQIRLPLFEYGVSGSTQFFSAQLKPLLGYTELQSGIYNHFRQAGNLLIFATHLLRATEFTMPHSQKPSLAMQSFDLPQGASLRNVLLRLLEQFKSLLREQRNDWEGIRGEPGHLPFWKTWSALQFSLCYMSRKVQWGTREMFGEGLGFMGYVMVAVLGDRHPLEAFDFVSHCLRINEASMRSDDDNGYVSASEY</sequence>
<accession>A0A139AZ64</accession>
<dbReference type="Pfam" id="PF07159">
    <property type="entry name" value="CYRIA-B_Rac1-bd"/>
    <property type="match status" value="1"/>
</dbReference>
<dbReference type="EMBL" id="KQ965732">
    <property type="protein sequence ID" value="KXS21990.1"/>
    <property type="molecule type" value="Genomic_DNA"/>
</dbReference>
<dbReference type="STRING" id="1344416.A0A139AZ64"/>
<dbReference type="GO" id="GO:0031267">
    <property type="term" value="F:small GTPase binding"/>
    <property type="evidence" value="ECO:0007669"/>
    <property type="project" value="InterPro"/>
</dbReference>
<dbReference type="InterPro" id="IPR008081">
    <property type="entry name" value="Cytoplasmic_FMR1-int"/>
</dbReference>
<dbReference type="PIRSF" id="PIRSF008153">
    <property type="entry name" value="FMR1_interacting"/>
    <property type="match status" value="1"/>
</dbReference>